<evidence type="ECO:0000256" key="17">
    <source>
        <dbReference type="SAM" id="MobiDB-lite"/>
    </source>
</evidence>
<organism evidence="18 19">
    <name type="scientific">Aphanomyces euteiches</name>
    <dbReference type="NCBI Taxonomy" id="100861"/>
    <lineage>
        <taxon>Eukaryota</taxon>
        <taxon>Sar</taxon>
        <taxon>Stramenopiles</taxon>
        <taxon>Oomycota</taxon>
        <taxon>Saprolegniomycetes</taxon>
        <taxon>Saprolegniales</taxon>
        <taxon>Verrucalvaceae</taxon>
        <taxon>Aphanomyces</taxon>
    </lineage>
</organism>
<dbReference type="FunFam" id="2.10.250.10:FF:000002">
    <property type="entry name" value="Calreticulin"/>
    <property type="match status" value="1"/>
</dbReference>
<keyword evidence="10" id="KW-0862">Zinc</keyword>
<dbReference type="GO" id="GO:0036503">
    <property type="term" value="P:ERAD pathway"/>
    <property type="evidence" value="ECO:0007669"/>
    <property type="project" value="TreeGrafter"/>
</dbReference>
<dbReference type="GO" id="GO:0005509">
    <property type="term" value="F:calcium ion binding"/>
    <property type="evidence" value="ECO:0007669"/>
    <property type="project" value="InterPro"/>
</dbReference>
<evidence type="ECO:0000256" key="12">
    <source>
        <dbReference type="ARBA" id="ARBA00022989"/>
    </source>
</evidence>
<name>A0A6G0XMK8_9STRA</name>
<dbReference type="GO" id="GO:0005789">
    <property type="term" value="C:endoplasmic reticulum membrane"/>
    <property type="evidence" value="ECO:0007669"/>
    <property type="project" value="UniProtKB-SubCell"/>
</dbReference>
<dbReference type="InterPro" id="IPR001580">
    <property type="entry name" value="Calret/calnex"/>
</dbReference>
<evidence type="ECO:0000313" key="18">
    <source>
        <dbReference type="EMBL" id="KAF0741531.1"/>
    </source>
</evidence>
<feature type="region of interest" description="Disordered" evidence="17">
    <location>
        <begin position="531"/>
        <end position="562"/>
    </location>
</feature>
<dbReference type="Pfam" id="PF00262">
    <property type="entry name" value="Calreticulin"/>
    <property type="match status" value="2"/>
</dbReference>
<keyword evidence="7" id="KW-0430">Lectin</keyword>
<dbReference type="SUPFAM" id="SSF49899">
    <property type="entry name" value="Concanavalin A-like lectins/glucanases"/>
    <property type="match status" value="1"/>
</dbReference>
<dbReference type="EMBL" id="VJMJ01000036">
    <property type="protein sequence ID" value="KAF0741531.1"/>
    <property type="molecule type" value="Genomic_DNA"/>
</dbReference>
<evidence type="ECO:0000256" key="8">
    <source>
        <dbReference type="ARBA" id="ARBA00022737"/>
    </source>
</evidence>
<evidence type="ECO:0008006" key="20">
    <source>
        <dbReference type="Google" id="ProtNLM"/>
    </source>
</evidence>
<dbReference type="PANTHER" id="PTHR11073:SF1">
    <property type="entry name" value="CALNEXIN 14D-RELATED"/>
    <property type="match status" value="1"/>
</dbReference>
<evidence type="ECO:0000256" key="6">
    <source>
        <dbReference type="ARBA" id="ARBA00022729"/>
    </source>
</evidence>
<dbReference type="GO" id="GO:0005788">
    <property type="term" value="C:endoplasmic reticulum lumen"/>
    <property type="evidence" value="ECO:0007669"/>
    <property type="project" value="UniProtKB-SubCell"/>
</dbReference>
<evidence type="ECO:0000256" key="13">
    <source>
        <dbReference type="ARBA" id="ARBA00023136"/>
    </source>
</evidence>
<evidence type="ECO:0000256" key="15">
    <source>
        <dbReference type="PIRSR" id="PIRSR601580-3"/>
    </source>
</evidence>
<evidence type="ECO:0000256" key="11">
    <source>
        <dbReference type="ARBA" id="ARBA00022837"/>
    </source>
</evidence>
<keyword evidence="12 16" id="KW-1133">Transmembrane helix</keyword>
<evidence type="ECO:0000256" key="3">
    <source>
        <dbReference type="ARBA" id="ARBA00010983"/>
    </source>
</evidence>
<keyword evidence="6" id="KW-0732">Signal</keyword>
<comment type="subcellular location">
    <subcellularLocation>
        <location evidence="1">Endoplasmic reticulum lumen</location>
    </subcellularLocation>
    <subcellularLocation>
        <location evidence="2">Endoplasmic reticulum membrane</location>
        <topology evidence="2">Single-pass membrane protein</topology>
    </subcellularLocation>
</comment>
<feature type="compositionally biased region" description="Basic and acidic residues" evidence="17">
    <location>
        <begin position="296"/>
        <end position="308"/>
    </location>
</feature>
<evidence type="ECO:0000256" key="7">
    <source>
        <dbReference type="ARBA" id="ARBA00022734"/>
    </source>
</evidence>
<dbReference type="PRINTS" id="PR00626">
    <property type="entry name" value="CALRETICULIN"/>
</dbReference>
<dbReference type="VEuPathDB" id="FungiDB:AeMF1_000385"/>
<dbReference type="PANTHER" id="PTHR11073">
    <property type="entry name" value="CALRETICULIN AND CALNEXIN"/>
    <property type="match status" value="1"/>
</dbReference>
<sequence length="562" mass="63583">MFHLRVIFSSTRHDIELLLSSSEIVSSGVPSATNRRRDGHFEFPKDMKSPAAIAVTTALLAFLFGPSQVVSSSTEAIKEAYVAPPTTRAFYAETFENQTTTSLFNASSPNHWVKSSVPKYHHQKILIQRSSKLLKKFARDKGLVMDAKAQHYSFGKMLPEPFVLDGTKKSLVVQYQVKYPRIIECAGTYMKLLRATPGLNLSQLNDSTPFSIMFGPDKCDKTNKVHFIFNHENPKTHVIEQKELEVSPEMKNDRSSHVYTLAIHDADNTFEMYADLKLIKNGSLYTLFKPPVLLPREIDDPTDEKPQTWEETEFIPDPNAKKPDDWDESAPKTIPNPEFKKPEDWDDATQGPWRQPRMTNPAYRGKWTPPMIENPDFVGEWEPRKIPNPDFFEDDHAARMAPIGAIAFEVWTMTENIQIDNIWLGYDLEAAKNFARKTCIAKREEEAVAQEMEEDPAKKPPNPHHGGPKTKELNIFDHIDQAIEWVIKYPLVAFLGAVFIGLVLLGIFNPTNMPPSHPISPIIQEVLNADKKTDGPTPRVPVVDETQGLRQRPSVSAATQEA</sequence>
<keyword evidence="8" id="KW-0677">Repeat</keyword>
<dbReference type="GO" id="GO:0030246">
    <property type="term" value="F:carbohydrate binding"/>
    <property type="evidence" value="ECO:0007669"/>
    <property type="project" value="UniProtKB-KW"/>
</dbReference>
<dbReference type="AlphaFoldDB" id="A0A6G0XMK8"/>
<accession>A0A6G0XMK8</accession>
<feature type="transmembrane region" description="Helical" evidence="16">
    <location>
        <begin position="489"/>
        <end position="508"/>
    </location>
</feature>
<keyword evidence="15" id="KW-1015">Disulfide bond</keyword>
<evidence type="ECO:0000313" key="19">
    <source>
        <dbReference type="Proteomes" id="UP000481153"/>
    </source>
</evidence>
<evidence type="ECO:0000256" key="10">
    <source>
        <dbReference type="ARBA" id="ARBA00022833"/>
    </source>
</evidence>
<proteinExistence type="inferred from homology"/>
<evidence type="ECO:0000256" key="1">
    <source>
        <dbReference type="ARBA" id="ARBA00004319"/>
    </source>
</evidence>
<gene>
    <name evidence="18" type="ORF">Ae201684_003215</name>
</gene>
<evidence type="ECO:0000256" key="14">
    <source>
        <dbReference type="ARBA" id="ARBA00023186"/>
    </source>
</evidence>
<protein>
    <recommendedName>
        <fullName evidence="20">Calnexin</fullName>
    </recommendedName>
</protein>
<dbReference type="GO" id="GO:0051082">
    <property type="term" value="F:unfolded protein binding"/>
    <property type="evidence" value="ECO:0007669"/>
    <property type="project" value="InterPro"/>
</dbReference>
<dbReference type="GO" id="GO:0006457">
    <property type="term" value="P:protein folding"/>
    <property type="evidence" value="ECO:0007669"/>
    <property type="project" value="InterPro"/>
</dbReference>
<evidence type="ECO:0000256" key="2">
    <source>
        <dbReference type="ARBA" id="ARBA00004389"/>
    </source>
</evidence>
<feature type="region of interest" description="Disordered" evidence="17">
    <location>
        <begin position="296"/>
        <end position="370"/>
    </location>
</feature>
<comment type="similarity">
    <text evidence="3 16">Belongs to the calreticulin family.</text>
</comment>
<evidence type="ECO:0000256" key="4">
    <source>
        <dbReference type="ARBA" id="ARBA00022692"/>
    </source>
</evidence>
<comment type="caution">
    <text evidence="18">The sequence shown here is derived from an EMBL/GenBank/DDBJ whole genome shotgun (WGS) entry which is preliminary data.</text>
</comment>
<feature type="compositionally biased region" description="Polar residues" evidence="17">
    <location>
        <begin position="553"/>
        <end position="562"/>
    </location>
</feature>
<keyword evidence="14 16" id="KW-0143">Chaperone</keyword>
<evidence type="ECO:0000256" key="5">
    <source>
        <dbReference type="ARBA" id="ARBA00022723"/>
    </source>
</evidence>
<dbReference type="InterPro" id="IPR013320">
    <property type="entry name" value="ConA-like_dom_sf"/>
</dbReference>
<reference evidence="18 19" key="1">
    <citation type="submission" date="2019-07" db="EMBL/GenBank/DDBJ databases">
        <title>Genomics analysis of Aphanomyces spp. identifies a new class of oomycete effector associated with host adaptation.</title>
        <authorList>
            <person name="Gaulin E."/>
        </authorList>
    </citation>
    <scope>NUCLEOTIDE SEQUENCE [LARGE SCALE GENOMIC DNA]</scope>
    <source>
        <strain evidence="18 19">ATCC 201684</strain>
    </source>
</reference>
<dbReference type="SUPFAM" id="SSF63887">
    <property type="entry name" value="P-domain of calnexin/calreticulin"/>
    <property type="match status" value="1"/>
</dbReference>
<keyword evidence="13 16" id="KW-0472">Membrane</keyword>
<evidence type="ECO:0000256" key="16">
    <source>
        <dbReference type="RuleBase" id="RU362126"/>
    </source>
</evidence>
<keyword evidence="9 16" id="KW-0256">Endoplasmic reticulum</keyword>
<keyword evidence="4 16" id="KW-0812">Transmembrane</keyword>
<dbReference type="Gene3D" id="2.60.120.200">
    <property type="match status" value="1"/>
</dbReference>
<feature type="region of interest" description="Disordered" evidence="17">
    <location>
        <begin position="446"/>
        <end position="470"/>
    </location>
</feature>
<keyword evidence="19" id="KW-1185">Reference proteome</keyword>
<keyword evidence="11" id="KW-0106">Calcium</keyword>
<feature type="disulfide bond" evidence="15">
    <location>
        <begin position="185"/>
        <end position="219"/>
    </location>
</feature>
<dbReference type="Gene3D" id="2.10.250.10">
    <property type="entry name" value="Calreticulin/calnexin, P domain"/>
    <property type="match status" value="1"/>
</dbReference>
<evidence type="ECO:0000256" key="9">
    <source>
        <dbReference type="ARBA" id="ARBA00022824"/>
    </source>
</evidence>
<dbReference type="InterPro" id="IPR009033">
    <property type="entry name" value="Calreticulin/calnexin_P_dom_sf"/>
</dbReference>
<dbReference type="Proteomes" id="UP000481153">
    <property type="component" value="Unassembled WGS sequence"/>
</dbReference>
<keyword evidence="5" id="KW-0479">Metal-binding</keyword>